<feature type="coiled-coil region" evidence="1">
    <location>
        <begin position="38"/>
        <end position="108"/>
    </location>
</feature>
<protein>
    <submittedName>
        <fullName evidence="5">S-layer homology domain-containing protein</fullName>
    </submittedName>
</protein>
<comment type="caution">
    <text evidence="5">The sequence shown here is derived from an EMBL/GenBank/DDBJ whole genome shotgun (WGS) entry which is preliminary data.</text>
</comment>
<evidence type="ECO:0000313" key="6">
    <source>
        <dbReference type="Proteomes" id="UP000448943"/>
    </source>
</evidence>
<evidence type="ECO:0000256" key="3">
    <source>
        <dbReference type="SAM" id="Phobius"/>
    </source>
</evidence>
<dbReference type="InterPro" id="IPR051465">
    <property type="entry name" value="Cell_Envelope_Struct_Comp"/>
</dbReference>
<keyword evidence="3" id="KW-1133">Transmembrane helix</keyword>
<feature type="compositionally biased region" description="Gly residues" evidence="2">
    <location>
        <begin position="848"/>
        <end position="866"/>
    </location>
</feature>
<name>A0A6N9Q3D8_9BACL</name>
<dbReference type="PROSITE" id="PS51272">
    <property type="entry name" value="SLH"/>
    <property type="match status" value="3"/>
</dbReference>
<dbReference type="Proteomes" id="UP000448943">
    <property type="component" value="Unassembled WGS sequence"/>
</dbReference>
<feature type="domain" description="SLH" evidence="4">
    <location>
        <begin position="1102"/>
        <end position="1162"/>
    </location>
</feature>
<evidence type="ECO:0000256" key="2">
    <source>
        <dbReference type="SAM" id="MobiDB-lite"/>
    </source>
</evidence>
<evidence type="ECO:0000259" key="4">
    <source>
        <dbReference type="PROSITE" id="PS51272"/>
    </source>
</evidence>
<evidence type="ECO:0000313" key="5">
    <source>
        <dbReference type="EMBL" id="NBI29339.1"/>
    </source>
</evidence>
<feature type="compositionally biased region" description="Low complexity" evidence="2">
    <location>
        <begin position="836"/>
        <end position="847"/>
    </location>
</feature>
<dbReference type="Pfam" id="PF00395">
    <property type="entry name" value="SLH"/>
    <property type="match status" value="3"/>
</dbReference>
<feature type="domain" description="SLH" evidence="4">
    <location>
        <begin position="1233"/>
        <end position="1293"/>
    </location>
</feature>
<dbReference type="PANTHER" id="PTHR43308">
    <property type="entry name" value="OUTER MEMBRANE PROTEIN ALPHA-RELATED"/>
    <property type="match status" value="1"/>
</dbReference>
<keyword evidence="3" id="KW-0812">Transmembrane</keyword>
<feature type="region of interest" description="Disordered" evidence="2">
    <location>
        <begin position="831"/>
        <end position="894"/>
    </location>
</feature>
<dbReference type="PANTHER" id="PTHR43308:SF5">
    <property type="entry name" value="S-LAYER PROTEIN _ PEPTIDOGLYCAN ENDO-BETA-N-ACETYLGLUCOSAMINIDASE"/>
    <property type="match status" value="1"/>
</dbReference>
<feature type="domain" description="SLH" evidence="4">
    <location>
        <begin position="1163"/>
        <end position="1226"/>
    </location>
</feature>
<feature type="transmembrane region" description="Helical" evidence="3">
    <location>
        <begin position="20"/>
        <end position="40"/>
    </location>
</feature>
<sequence length="1293" mass="147102">MYCITKIKGGVDNMRNRYRYILVSLLSFLLIFSSLVPLAVVQAEREIAEIELREAESLHQEFSKEEQMVEEKPSEDYDKLFEGETDNIQEMDNINQKENELLEEFNEDGFEIIGPEGYEVLDFYKGSILTSDFSQVIDFLSELKEFDKNEIDNSITVDLVFHLRDKEDHRIVVFNYQEEFESLHQLHSLERIELSGNGMEILQINIDEEHQNQVVYVSPRYGFSIVYDSILMDWEYGFVENTAEIWIPDSYEVLNIKYAGKMSETETFILTKTVDSDEVLQPITFDDALNDAVELNFQISDDIEIHQVGIRDNFNRIKVGSDIPINKFLVSPGLKQILLGVVKGDHPGKHSWNWDTETLNITSNTTLTLKNEIESKLDIHVTDEGNIQSYVQLKSGDFNLVYLSDGWDESSDIIINKIDGNPELVLNTSVGSVLGYNFHDLELPSGIYEYFVTVQLPNETIEMNKTFTVFNPVQLPLGYDYERFELGRIKNVSNNEYQYFHSLDRLKQIELQKDETYVLDLILKIKRESSEDSQILYHIQKALTGAEVLSIEEIDLSFDNLNVLQFDTLDGYVDHKFNFEMGELQFSHDYKVKNSFELWLPNNLSSLHVYYGGLNSNNEAFQLYKEVEINKGNTPVTFDTELENSMKVTYKNENSEDIELYNRSVFDEKGRFLLSFPSTLQVTPSEYSFGATISNGTDIYNKIWTWKSDLININSLTELLFSEEVAHDLELFKEGNKLMSEYYLQRGDFKFQEALELYEVNYINATFTILDENNNKLFQDKNELLNEGFIHNYEIDLDELSLSQGHYNFVISIPISDQDPIELSETFTIEADEGSDNGSEGNDDNNGLDGGGSNDGGGGPSGGGGIALPPADDEETESTEQGESEEESDEPTSVYVDVAKDAKTEEQSDGTIKTTVEVEDKDITKALKKAKEVDQLVIDLSTVETDTLDIQFNSESIEAVTDKNDEAIIEIVTDEVSYRLPVEEIDLDDTAKELGVSSDDLEISIQINKLKDSKLTEEKNELDLASDVYEFNIEVTSGEESVEIEYFSQYVERVIMGDKRFDPSLSIAVRLNENGTFTPVPTMFNGKEATIKSTSNSKYVIVKNNVSFEDSNGWYQTTIEKLASKYILNGISETKFAPNEVTSRSQLAAMLVRSLDLKSNKDYASTFTDVKGTEWFVDELNAAVEAGIVKGYNDNTFKPNDLITREQAAAMIYRAMELVQFDESKLNQSLIVKDKFSDYAEISNWAKEELEVMVQTGIIGGKTENTIAPSAHATRAEVAVMIARFLQFVDFMN</sequence>
<evidence type="ECO:0000256" key="1">
    <source>
        <dbReference type="SAM" id="Coils"/>
    </source>
</evidence>
<accession>A0A6N9Q3D8</accession>
<organism evidence="5 6">
    <name type="scientific">Chengkuizengella marina</name>
    <dbReference type="NCBI Taxonomy" id="2507566"/>
    <lineage>
        <taxon>Bacteria</taxon>
        <taxon>Bacillati</taxon>
        <taxon>Bacillota</taxon>
        <taxon>Bacilli</taxon>
        <taxon>Bacillales</taxon>
        <taxon>Paenibacillaceae</taxon>
        <taxon>Chengkuizengella</taxon>
    </lineage>
</organism>
<keyword evidence="3" id="KW-0472">Membrane</keyword>
<keyword evidence="1" id="KW-0175">Coiled coil</keyword>
<proteinExistence type="predicted"/>
<keyword evidence="6" id="KW-1185">Reference proteome</keyword>
<feature type="compositionally biased region" description="Acidic residues" evidence="2">
    <location>
        <begin position="871"/>
        <end position="890"/>
    </location>
</feature>
<dbReference type="EMBL" id="SIJB01000023">
    <property type="protein sequence ID" value="NBI29339.1"/>
    <property type="molecule type" value="Genomic_DNA"/>
</dbReference>
<gene>
    <name evidence="5" type="ORF">ERL59_10240</name>
</gene>
<dbReference type="InterPro" id="IPR001119">
    <property type="entry name" value="SLH_dom"/>
</dbReference>
<reference evidence="5 6" key="1">
    <citation type="submission" date="2019-01" db="EMBL/GenBank/DDBJ databases">
        <title>Chengkuizengella sp. nov., isolated from deep-sea sediment of East Pacific Ocean.</title>
        <authorList>
            <person name="Yang J."/>
            <person name="Lai Q."/>
            <person name="Shao Z."/>
        </authorList>
    </citation>
    <scope>NUCLEOTIDE SEQUENCE [LARGE SCALE GENOMIC DNA]</scope>
    <source>
        <strain evidence="5 6">YPA3-1-1</strain>
    </source>
</reference>